<dbReference type="AlphaFoldDB" id="A0A158GWG2"/>
<sequence>MTDNLPDDSWGDAYRCWLAELKQRVERAAGPRPRDSEQQEYMLGFSTISD</sequence>
<proteinExistence type="predicted"/>
<evidence type="ECO:0000313" key="3">
    <source>
        <dbReference type="Proteomes" id="UP000054683"/>
    </source>
</evidence>
<evidence type="ECO:0000313" key="2">
    <source>
        <dbReference type="EMBL" id="SAL36406.1"/>
    </source>
</evidence>
<name>A0A158GWG2_9BURK</name>
<protein>
    <submittedName>
        <fullName evidence="2">Uncharacterized protein</fullName>
    </submittedName>
</protein>
<feature type="region of interest" description="Disordered" evidence="1">
    <location>
        <begin position="27"/>
        <end position="50"/>
    </location>
</feature>
<gene>
    <name evidence="2" type="ORF">AWB69_03479</name>
</gene>
<dbReference type="Proteomes" id="UP000054683">
    <property type="component" value="Unassembled WGS sequence"/>
</dbReference>
<dbReference type="EMBL" id="FCOK02000021">
    <property type="protein sequence ID" value="SAL36406.1"/>
    <property type="molecule type" value="Genomic_DNA"/>
</dbReference>
<accession>A0A158GWG2</accession>
<reference evidence="2 3" key="1">
    <citation type="submission" date="2016-01" db="EMBL/GenBank/DDBJ databases">
        <authorList>
            <person name="Oliw E.H."/>
        </authorList>
    </citation>
    <scope>NUCLEOTIDE SEQUENCE [LARGE SCALE GENOMIC DNA]</scope>
    <source>
        <strain evidence="2">LMG 27134</strain>
    </source>
</reference>
<organism evidence="2 3">
    <name type="scientific">Caballeronia udeis</name>
    <dbReference type="NCBI Taxonomy" id="1232866"/>
    <lineage>
        <taxon>Bacteria</taxon>
        <taxon>Pseudomonadati</taxon>
        <taxon>Pseudomonadota</taxon>
        <taxon>Betaproteobacteria</taxon>
        <taxon>Burkholderiales</taxon>
        <taxon>Burkholderiaceae</taxon>
        <taxon>Caballeronia</taxon>
    </lineage>
</organism>
<feature type="compositionally biased region" description="Basic and acidic residues" evidence="1">
    <location>
        <begin position="27"/>
        <end position="37"/>
    </location>
</feature>
<evidence type="ECO:0000256" key="1">
    <source>
        <dbReference type="SAM" id="MobiDB-lite"/>
    </source>
</evidence>